<reference evidence="8 9" key="1">
    <citation type="submission" date="2024-05" db="EMBL/GenBank/DDBJ databases">
        <title>Sinomonas sp. nov., isolated from a waste landfill.</title>
        <authorList>
            <person name="Zhao Y."/>
        </authorList>
    </citation>
    <scope>NUCLEOTIDE SEQUENCE [LARGE SCALE GENOMIC DNA]</scope>
    <source>
        <strain evidence="8 9">CCTCC AB2014300</strain>
    </source>
</reference>
<protein>
    <submittedName>
        <fullName evidence="8">DoxX family protein</fullName>
    </submittedName>
</protein>
<dbReference type="InterPro" id="IPR032808">
    <property type="entry name" value="DoxX"/>
</dbReference>
<evidence type="ECO:0000256" key="5">
    <source>
        <dbReference type="ARBA" id="ARBA00022989"/>
    </source>
</evidence>
<keyword evidence="3" id="KW-1003">Cell membrane</keyword>
<dbReference type="Proteomes" id="UP001422074">
    <property type="component" value="Unassembled WGS sequence"/>
</dbReference>
<keyword evidence="5 7" id="KW-1133">Transmembrane helix</keyword>
<evidence type="ECO:0000256" key="2">
    <source>
        <dbReference type="ARBA" id="ARBA00006679"/>
    </source>
</evidence>
<keyword evidence="6 7" id="KW-0472">Membrane</keyword>
<evidence type="ECO:0000313" key="9">
    <source>
        <dbReference type="Proteomes" id="UP001422074"/>
    </source>
</evidence>
<feature type="transmembrane region" description="Helical" evidence="7">
    <location>
        <begin position="85"/>
        <end position="106"/>
    </location>
</feature>
<proteinExistence type="inferred from homology"/>
<dbReference type="PANTHER" id="PTHR33452:SF1">
    <property type="entry name" value="INNER MEMBRANE PROTEIN YPHA-RELATED"/>
    <property type="match status" value="1"/>
</dbReference>
<evidence type="ECO:0000256" key="1">
    <source>
        <dbReference type="ARBA" id="ARBA00004651"/>
    </source>
</evidence>
<dbReference type="InterPro" id="IPR051907">
    <property type="entry name" value="DoxX-like_oxidoreductase"/>
</dbReference>
<sequence length="150" mass="14987">MDAISTPARTASSDAARAILRIALGAVFFAHGWQKFFEYTVAGTQGAFGQMGVPAAQLAAPLAAGLELVGGALLIVGLLTRVAGALLAVEMLVALILVHAPAGMFVEKGGIELVLVLAAGAAAVALVGPGRASLDALLFGRSNGRLAILA</sequence>
<comment type="caution">
    <text evidence="8">The sequence shown here is derived from an EMBL/GenBank/DDBJ whole genome shotgun (WGS) entry which is preliminary data.</text>
</comment>
<dbReference type="EMBL" id="JBDFRB010000026">
    <property type="protein sequence ID" value="MEN2746040.1"/>
    <property type="molecule type" value="Genomic_DNA"/>
</dbReference>
<keyword evidence="9" id="KW-1185">Reference proteome</keyword>
<dbReference type="Pfam" id="PF07681">
    <property type="entry name" value="DoxX"/>
    <property type="match status" value="1"/>
</dbReference>
<evidence type="ECO:0000256" key="7">
    <source>
        <dbReference type="SAM" id="Phobius"/>
    </source>
</evidence>
<keyword evidence="4 7" id="KW-0812">Transmembrane</keyword>
<organism evidence="8 9">
    <name type="scientific">Sinomonas halotolerans</name>
    <dbReference type="NCBI Taxonomy" id="1644133"/>
    <lineage>
        <taxon>Bacteria</taxon>
        <taxon>Bacillati</taxon>
        <taxon>Actinomycetota</taxon>
        <taxon>Actinomycetes</taxon>
        <taxon>Micrococcales</taxon>
        <taxon>Micrococcaceae</taxon>
        <taxon>Sinomonas</taxon>
    </lineage>
</organism>
<gene>
    <name evidence="8" type="ORF">ABCQ75_16070</name>
</gene>
<comment type="similarity">
    <text evidence="2">Belongs to the DoxX family.</text>
</comment>
<evidence type="ECO:0000256" key="6">
    <source>
        <dbReference type="ARBA" id="ARBA00023136"/>
    </source>
</evidence>
<evidence type="ECO:0000256" key="4">
    <source>
        <dbReference type="ARBA" id="ARBA00022692"/>
    </source>
</evidence>
<evidence type="ECO:0000256" key="3">
    <source>
        <dbReference type="ARBA" id="ARBA00022475"/>
    </source>
</evidence>
<feature type="transmembrane region" description="Helical" evidence="7">
    <location>
        <begin position="113"/>
        <end position="132"/>
    </location>
</feature>
<evidence type="ECO:0000313" key="8">
    <source>
        <dbReference type="EMBL" id="MEN2746040.1"/>
    </source>
</evidence>
<dbReference type="PANTHER" id="PTHR33452">
    <property type="entry name" value="OXIDOREDUCTASE CATD-RELATED"/>
    <property type="match status" value="1"/>
</dbReference>
<dbReference type="RefSeq" id="WP_345886639.1">
    <property type="nucleotide sequence ID" value="NZ_JBDFRB010000026.1"/>
</dbReference>
<comment type="subcellular location">
    <subcellularLocation>
        <location evidence="1">Cell membrane</location>
        <topology evidence="1">Multi-pass membrane protein</topology>
    </subcellularLocation>
</comment>
<name>A0ABU9X3L5_9MICC</name>
<feature type="transmembrane region" description="Helical" evidence="7">
    <location>
        <begin position="58"/>
        <end position="79"/>
    </location>
</feature>
<accession>A0ABU9X3L5</accession>